<organism evidence="1 2">
    <name type="scientific">Capnocytophaga endodontalis</name>
    <dbReference type="NCBI Taxonomy" id="2708117"/>
    <lineage>
        <taxon>Bacteria</taxon>
        <taxon>Pseudomonadati</taxon>
        <taxon>Bacteroidota</taxon>
        <taxon>Flavobacteriia</taxon>
        <taxon>Flavobacteriales</taxon>
        <taxon>Flavobacteriaceae</taxon>
        <taxon>Capnocytophaga</taxon>
    </lineage>
</organism>
<dbReference type="InterPro" id="IPR045944">
    <property type="entry name" value="DUF6364"/>
</dbReference>
<dbReference type="KEGG" id="capn:CBG49_11480"/>
<name>A0A1Z4BQV0_9FLAO</name>
<accession>A0A1Z4BQV0</accession>
<keyword evidence="2" id="KW-1185">Reference proteome</keyword>
<dbReference type="AlphaFoldDB" id="A0A1Z4BQV0"/>
<evidence type="ECO:0000313" key="2">
    <source>
        <dbReference type="Proteomes" id="UP000197007"/>
    </source>
</evidence>
<gene>
    <name evidence="1" type="ORF">CBG49_11480</name>
</gene>
<dbReference type="Proteomes" id="UP000197007">
    <property type="component" value="Chromosome"/>
</dbReference>
<sequence>METLAKTINPIIWEKAQSYAQENGIDLLNYIEKQLKSLYIQEEIFPKKRKDRDINVLLDSITGVLPEMTDEEVKEECANYIEEKYFALG</sequence>
<protein>
    <submittedName>
        <fullName evidence="1">Uncharacterized protein</fullName>
    </submittedName>
</protein>
<dbReference type="Pfam" id="PF19891">
    <property type="entry name" value="DUF6364"/>
    <property type="match status" value="1"/>
</dbReference>
<dbReference type="EMBL" id="CP022022">
    <property type="protein sequence ID" value="ASF43650.1"/>
    <property type="molecule type" value="Genomic_DNA"/>
</dbReference>
<proteinExistence type="predicted"/>
<evidence type="ECO:0000313" key="1">
    <source>
        <dbReference type="EMBL" id="ASF43650.1"/>
    </source>
</evidence>
<dbReference type="RefSeq" id="WP_088594578.1">
    <property type="nucleotide sequence ID" value="NZ_CP022022.1"/>
</dbReference>
<reference evidence="2" key="1">
    <citation type="submission" date="2017-06" db="EMBL/GenBank/DDBJ databases">
        <title>Complete genome sequence of Capnocytophaga sp. KCOM 1579 (=ChDC OS43) isolated from a human refractory periapical abscess lesion.</title>
        <authorList>
            <person name="Kook J.-K."/>
            <person name="Park S.-N."/>
            <person name="Lim Y.K."/>
            <person name="Roh H."/>
        </authorList>
    </citation>
    <scope>NUCLEOTIDE SEQUENCE [LARGE SCALE GENOMIC DNA]</scope>
    <source>
        <strain evidence="2">ChDC OS43</strain>
    </source>
</reference>